<feature type="domain" description="Tubulin/FtsZ GTPase" evidence="3">
    <location>
        <begin position="19"/>
        <end position="212"/>
    </location>
</feature>
<keyword evidence="1" id="KW-0547">Nucleotide-binding</keyword>
<comment type="caution">
    <text evidence="4">The sequence shown here is derived from an EMBL/GenBank/DDBJ whole genome shotgun (WGS) entry which is preliminary data.</text>
</comment>
<dbReference type="InterPro" id="IPR008280">
    <property type="entry name" value="Tub_FtsZ_C"/>
</dbReference>
<protein>
    <recommendedName>
        <fullName evidence="3">Tubulin/FtsZ GTPase domain-containing protein</fullName>
    </recommendedName>
</protein>
<dbReference type="PANTHER" id="PTHR30314:SF3">
    <property type="entry name" value="MITOCHONDRIAL DIVISION PROTEIN FSZA"/>
    <property type="match status" value="1"/>
</dbReference>
<dbReference type="EMBL" id="JBHTMN010000018">
    <property type="protein sequence ID" value="MFD1385035.1"/>
    <property type="molecule type" value="Genomic_DNA"/>
</dbReference>
<reference evidence="5" key="1">
    <citation type="journal article" date="2019" name="Int. J. Syst. Evol. Microbiol.">
        <title>The Global Catalogue of Microorganisms (GCM) 10K type strain sequencing project: providing services to taxonomists for standard genome sequencing and annotation.</title>
        <authorList>
            <consortium name="The Broad Institute Genomics Platform"/>
            <consortium name="The Broad Institute Genome Sequencing Center for Infectious Disease"/>
            <person name="Wu L."/>
            <person name="Ma J."/>
        </authorList>
    </citation>
    <scope>NUCLEOTIDE SEQUENCE [LARGE SCALE GENOMIC DNA]</scope>
    <source>
        <strain evidence="5">JCM 30774</strain>
    </source>
</reference>
<evidence type="ECO:0000259" key="3">
    <source>
        <dbReference type="SMART" id="SM00864"/>
    </source>
</evidence>
<evidence type="ECO:0000313" key="4">
    <source>
        <dbReference type="EMBL" id="MFD1385035.1"/>
    </source>
</evidence>
<dbReference type="InterPro" id="IPR003008">
    <property type="entry name" value="Tubulin_FtsZ_GTPase"/>
</dbReference>
<dbReference type="PRINTS" id="PR00423">
    <property type="entry name" value="CELLDVISFTSZ"/>
</dbReference>
<dbReference type="Pfam" id="PF00091">
    <property type="entry name" value="Tubulin"/>
    <property type="match status" value="1"/>
</dbReference>
<evidence type="ECO:0000313" key="5">
    <source>
        <dbReference type="Proteomes" id="UP001597059"/>
    </source>
</evidence>
<gene>
    <name evidence="4" type="ORF">ACFQ45_16905</name>
</gene>
<organism evidence="4 5">
    <name type="scientific">Rhodanobacter aciditrophus</name>
    <dbReference type="NCBI Taxonomy" id="1623218"/>
    <lineage>
        <taxon>Bacteria</taxon>
        <taxon>Pseudomonadati</taxon>
        <taxon>Pseudomonadota</taxon>
        <taxon>Gammaproteobacteria</taxon>
        <taxon>Lysobacterales</taxon>
        <taxon>Rhodanobacteraceae</taxon>
        <taxon>Rhodanobacter</taxon>
    </lineage>
</organism>
<dbReference type="Gene3D" id="3.40.50.1440">
    <property type="entry name" value="Tubulin/FtsZ, GTPase domain"/>
    <property type="match status" value="1"/>
</dbReference>
<dbReference type="RefSeq" id="WP_377369814.1">
    <property type="nucleotide sequence ID" value="NZ_JBHTMN010000018.1"/>
</dbReference>
<dbReference type="InterPro" id="IPR045061">
    <property type="entry name" value="FtsZ/CetZ"/>
</dbReference>
<keyword evidence="2" id="KW-0342">GTP-binding</keyword>
<proteinExistence type="predicted"/>
<dbReference type="InterPro" id="IPR036525">
    <property type="entry name" value="Tubulin/FtsZ_GTPase_sf"/>
</dbReference>
<sequence>MSKSQSEMMFALAEDRVPNILLVGIGGCGCSAVEIMMHSAIAEKVTLAAINTDQRELKLTKAPVQIPIGEVLTKGLGAGSMPHVGEQSARESIQGLEALIQGADLVITVSAGGGGTGTGATSVLLEVCEQLRVPTIAFIVRPFSFEGKRRLVLADTLIERCRNLAGTTFVLENAKLQQALGADVRLDDALEAANHYINELVSGLLATIDSEAIARIDFAHLLSVLSGHGVGRGSVIEAEDSESIIEKITDFPLLQDAQSLEDDDSITKILMHIWAPESFTLADYAEINEALHEQLSSYADLTSGFSVWDTPSFRVVLFVNQISK</sequence>
<dbReference type="PROSITE" id="PS51257">
    <property type="entry name" value="PROKAR_LIPOPROTEIN"/>
    <property type="match status" value="1"/>
</dbReference>
<evidence type="ECO:0000256" key="2">
    <source>
        <dbReference type="ARBA" id="ARBA00023134"/>
    </source>
</evidence>
<evidence type="ECO:0000256" key="1">
    <source>
        <dbReference type="ARBA" id="ARBA00022741"/>
    </source>
</evidence>
<keyword evidence="5" id="KW-1185">Reference proteome</keyword>
<dbReference type="SUPFAM" id="SSF52490">
    <property type="entry name" value="Tubulin nucleotide-binding domain-like"/>
    <property type="match status" value="1"/>
</dbReference>
<dbReference type="SUPFAM" id="SSF55307">
    <property type="entry name" value="Tubulin C-terminal domain-like"/>
    <property type="match status" value="1"/>
</dbReference>
<dbReference type="PANTHER" id="PTHR30314">
    <property type="entry name" value="CELL DIVISION PROTEIN FTSZ-RELATED"/>
    <property type="match status" value="1"/>
</dbReference>
<name>A0ABW4B6Q3_9GAMM</name>
<accession>A0ABW4B6Q3</accession>
<dbReference type="SMART" id="SM00864">
    <property type="entry name" value="Tubulin"/>
    <property type="match status" value="1"/>
</dbReference>
<dbReference type="Proteomes" id="UP001597059">
    <property type="component" value="Unassembled WGS sequence"/>
</dbReference>